<sequence length="593" mass="64886">MKPFPTWYYLRKMIRYRPWLYLLHAVLWGVFGLSALLTGLIVRAFFDALTKQASISLDTTGLIVLLVVLAVSRVVVVLSAGFVEILTRFTMSGLLRRNLLRHILKRPGAYALPYSVGETISRFRDDVYQAEDCIDWSDEITGHGLLAVVAFLILLHINVLMALITILPLVLVTVIARWASNVLGRYRAASSQATSQVTGAIGDILTAVQTVQAAGVEERVLARFRRLNEQRRTTMLADRVATQALDSITANTVSIGTGLIMLLAAGFLRSSSLTVGDFALFVSYLGFIADFTTGLGQFLAHYQQTGVAFARMGVLLDGAPSDALVAPTPLYLRGPLPTVPPPARSMTDRLTLVEARGLTYRHPQSGRGIDAVDLRLSRGTLTVVTGRVGAGKTTLLQTILGLLPQEAGEIRWNDHSVDDAASFLVPPRAAYTAQVPRLFSETLKQNILLGLPDDPAPLIAAVRGAVLDHDVQTLEAGLETRVGTRGVKLSGGQVQRTAAARMFVRGAELLVIDDLSSALDVETEQLLWERIFEQEDVTCLVVTHRRTVLQRADHIILLRDGKIDAEGTLDELLATNEEMGRLWRGDDEDGKHE</sequence>
<dbReference type="PROSITE" id="PS50929">
    <property type="entry name" value="ABC_TM1F"/>
    <property type="match status" value="1"/>
</dbReference>
<dbReference type="GO" id="GO:0005886">
    <property type="term" value="C:plasma membrane"/>
    <property type="evidence" value="ECO:0007669"/>
    <property type="project" value="UniProtKB-SubCell"/>
</dbReference>
<dbReference type="PANTHER" id="PTHR24221">
    <property type="entry name" value="ATP-BINDING CASSETTE SUB-FAMILY B"/>
    <property type="match status" value="1"/>
</dbReference>
<keyword evidence="2 7" id="KW-0812">Transmembrane</keyword>
<dbReference type="OrthoDB" id="9769115at2"/>
<evidence type="ECO:0000256" key="1">
    <source>
        <dbReference type="ARBA" id="ARBA00004651"/>
    </source>
</evidence>
<dbReference type="SUPFAM" id="SSF90123">
    <property type="entry name" value="ABC transporter transmembrane region"/>
    <property type="match status" value="1"/>
</dbReference>
<feature type="transmembrane region" description="Helical" evidence="7">
    <location>
        <begin position="248"/>
        <end position="268"/>
    </location>
</feature>
<dbReference type="InterPro" id="IPR036640">
    <property type="entry name" value="ABC1_TM_sf"/>
</dbReference>
<evidence type="ECO:0000256" key="7">
    <source>
        <dbReference type="SAM" id="Phobius"/>
    </source>
</evidence>
<evidence type="ECO:0000256" key="6">
    <source>
        <dbReference type="ARBA" id="ARBA00023136"/>
    </source>
</evidence>
<dbReference type="InterPro" id="IPR039421">
    <property type="entry name" value="Type_1_exporter"/>
</dbReference>
<dbReference type="CDD" id="cd07346">
    <property type="entry name" value="ABC_6TM_exporters"/>
    <property type="match status" value="1"/>
</dbReference>
<dbReference type="InterPro" id="IPR011527">
    <property type="entry name" value="ABC1_TM_dom"/>
</dbReference>
<feature type="domain" description="ABC transporter" evidence="8">
    <location>
        <begin position="353"/>
        <end position="585"/>
    </location>
</feature>
<evidence type="ECO:0000256" key="4">
    <source>
        <dbReference type="ARBA" id="ARBA00022840"/>
    </source>
</evidence>
<comment type="caution">
    <text evidence="10">The sequence shown here is derived from an EMBL/GenBank/DDBJ whole genome shotgun (WGS) entry which is preliminary data.</text>
</comment>
<reference evidence="10 11" key="1">
    <citation type="submission" date="2019-01" db="EMBL/GenBank/DDBJ databases">
        <title>Draft genome sequence of Dictyobacter sp. Uno17.</title>
        <authorList>
            <person name="Wang C.M."/>
            <person name="Zheng Y."/>
            <person name="Sakai Y."/>
            <person name="Abe K."/>
            <person name="Yokota A."/>
            <person name="Yabe S."/>
        </authorList>
    </citation>
    <scope>NUCLEOTIDE SEQUENCE [LARGE SCALE GENOMIC DNA]</scope>
    <source>
        <strain evidence="10 11">Uno17</strain>
    </source>
</reference>
<dbReference type="PROSITE" id="PS50893">
    <property type="entry name" value="ABC_TRANSPORTER_2"/>
    <property type="match status" value="1"/>
</dbReference>
<dbReference type="GO" id="GO:0016887">
    <property type="term" value="F:ATP hydrolysis activity"/>
    <property type="evidence" value="ECO:0007669"/>
    <property type="project" value="InterPro"/>
</dbReference>
<evidence type="ECO:0000259" key="8">
    <source>
        <dbReference type="PROSITE" id="PS50893"/>
    </source>
</evidence>
<keyword evidence="3" id="KW-0547">Nucleotide-binding</keyword>
<dbReference type="InterPro" id="IPR003593">
    <property type="entry name" value="AAA+_ATPase"/>
</dbReference>
<keyword evidence="6 7" id="KW-0472">Membrane</keyword>
<comment type="subcellular location">
    <subcellularLocation>
        <location evidence="1">Cell membrane</location>
        <topology evidence="1">Multi-pass membrane protein</topology>
    </subcellularLocation>
</comment>
<dbReference type="EMBL" id="BIXY01000066">
    <property type="protein sequence ID" value="GCF10279.1"/>
    <property type="molecule type" value="Genomic_DNA"/>
</dbReference>
<dbReference type="Pfam" id="PF00005">
    <property type="entry name" value="ABC_tran"/>
    <property type="match status" value="1"/>
</dbReference>
<evidence type="ECO:0000313" key="10">
    <source>
        <dbReference type="EMBL" id="GCF10279.1"/>
    </source>
</evidence>
<dbReference type="PANTHER" id="PTHR24221:SF423">
    <property type="entry name" value="ABC TRANSPORTER"/>
    <property type="match status" value="1"/>
</dbReference>
<name>A0A5A5TGX4_9CHLR</name>
<accession>A0A5A5TGX4</accession>
<dbReference type="InterPro" id="IPR003439">
    <property type="entry name" value="ABC_transporter-like_ATP-bd"/>
</dbReference>
<evidence type="ECO:0000313" key="11">
    <source>
        <dbReference type="Proteomes" id="UP000322530"/>
    </source>
</evidence>
<feature type="transmembrane region" description="Helical" evidence="7">
    <location>
        <begin position="21"/>
        <end position="42"/>
    </location>
</feature>
<dbReference type="Gene3D" id="3.40.50.300">
    <property type="entry name" value="P-loop containing nucleotide triphosphate hydrolases"/>
    <property type="match status" value="1"/>
</dbReference>
<dbReference type="SUPFAM" id="SSF52540">
    <property type="entry name" value="P-loop containing nucleoside triphosphate hydrolases"/>
    <property type="match status" value="1"/>
</dbReference>
<feature type="transmembrane region" description="Helical" evidence="7">
    <location>
        <begin position="280"/>
        <end position="300"/>
    </location>
</feature>
<dbReference type="Gene3D" id="1.20.1560.10">
    <property type="entry name" value="ABC transporter type 1, transmembrane domain"/>
    <property type="match status" value="1"/>
</dbReference>
<protein>
    <submittedName>
        <fullName evidence="10">HlyB/MsbA family ABC transporter</fullName>
    </submittedName>
</protein>
<feature type="transmembrane region" description="Helical" evidence="7">
    <location>
        <begin position="62"/>
        <end position="87"/>
    </location>
</feature>
<proteinExistence type="predicted"/>
<evidence type="ECO:0000256" key="2">
    <source>
        <dbReference type="ARBA" id="ARBA00022692"/>
    </source>
</evidence>
<keyword evidence="11" id="KW-1185">Reference proteome</keyword>
<dbReference type="GO" id="GO:0005524">
    <property type="term" value="F:ATP binding"/>
    <property type="evidence" value="ECO:0007669"/>
    <property type="project" value="UniProtKB-KW"/>
</dbReference>
<dbReference type="GO" id="GO:0140359">
    <property type="term" value="F:ABC-type transporter activity"/>
    <property type="evidence" value="ECO:0007669"/>
    <property type="project" value="InterPro"/>
</dbReference>
<dbReference type="AlphaFoldDB" id="A0A5A5TGX4"/>
<dbReference type="InterPro" id="IPR027417">
    <property type="entry name" value="P-loop_NTPase"/>
</dbReference>
<organism evidence="10 11">
    <name type="scientific">Dictyobacter arantiisoli</name>
    <dbReference type="NCBI Taxonomy" id="2014874"/>
    <lineage>
        <taxon>Bacteria</taxon>
        <taxon>Bacillati</taxon>
        <taxon>Chloroflexota</taxon>
        <taxon>Ktedonobacteria</taxon>
        <taxon>Ktedonobacterales</taxon>
        <taxon>Dictyobacteraceae</taxon>
        <taxon>Dictyobacter</taxon>
    </lineage>
</organism>
<keyword evidence="4" id="KW-0067">ATP-binding</keyword>
<evidence type="ECO:0000256" key="3">
    <source>
        <dbReference type="ARBA" id="ARBA00022741"/>
    </source>
</evidence>
<dbReference type="SMART" id="SM00382">
    <property type="entry name" value="AAA"/>
    <property type="match status" value="1"/>
</dbReference>
<feature type="transmembrane region" description="Helical" evidence="7">
    <location>
        <begin position="145"/>
        <end position="176"/>
    </location>
</feature>
<dbReference type="Proteomes" id="UP000322530">
    <property type="component" value="Unassembled WGS sequence"/>
</dbReference>
<evidence type="ECO:0000259" key="9">
    <source>
        <dbReference type="PROSITE" id="PS50929"/>
    </source>
</evidence>
<gene>
    <name evidence="10" type="ORF">KDI_38430</name>
</gene>
<evidence type="ECO:0000256" key="5">
    <source>
        <dbReference type="ARBA" id="ARBA00022989"/>
    </source>
</evidence>
<keyword evidence="5 7" id="KW-1133">Transmembrane helix</keyword>
<dbReference type="Pfam" id="PF00664">
    <property type="entry name" value="ABC_membrane"/>
    <property type="match status" value="1"/>
</dbReference>
<feature type="domain" description="ABC transmembrane type-1" evidence="9">
    <location>
        <begin position="30"/>
        <end position="304"/>
    </location>
</feature>
<dbReference type="RefSeq" id="WP_149403172.1">
    <property type="nucleotide sequence ID" value="NZ_BIXY01000066.1"/>
</dbReference>